<evidence type="ECO:0000313" key="2">
    <source>
        <dbReference type="Proteomes" id="UP000034406"/>
    </source>
</evidence>
<organism evidence="1 2">
    <name type="scientific">Candidatus Shapirobacteria bacterium GW2011_GWE2_38_30</name>
    <dbReference type="NCBI Taxonomy" id="1618490"/>
    <lineage>
        <taxon>Bacteria</taxon>
        <taxon>Candidatus Shapironibacteriota</taxon>
    </lineage>
</organism>
<sequence>MKVYFSASNAGKGCFLKNYQVIIETLEGFGYKVVSGHNFKTGEGEGKNTVEDYLTDPKKVAKWKVESDLIVAELSYRNFGQGQEIAHALRIGKPILGLYVKGQEPQLILEEAADRLLLVEYSLSDLKNNLKYGIEYLKTNSEKRFTMILPSHLVDFLDRLARDTKISRSEYIRSLLENDMGIRK</sequence>
<comment type="caution">
    <text evidence="1">The sequence shown here is derived from an EMBL/GenBank/DDBJ whole genome shotgun (WGS) entry which is preliminary data.</text>
</comment>
<evidence type="ECO:0000313" key="1">
    <source>
        <dbReference type="EMBL" id="KKQ70477.1"/>
    </source>
</evidence>
<dbReference type="STRING" id="1618490.US90_C0006G0030"/>
<protein>
    <recommendedName>
        <fullName evidence="3">Ribbon-helix-helix protein CopG domain-containing protein</fullName>
    </recommendedName>
</protein>
<evidence type="ECO:0008006" key="3">
    <source>
        <dbReference type="Google" id="ProtNLM"/>
    </source>
</evidence>
<gene>
    <name evidence="1" type="ORF">US90_C0006G0030</name>
</gene>
<dbReference type="Gene3D" id="3.40.50.450">
    <property type="match status" value="1"/>
</dbReference>
<reference evidence="1 2" key="1">
    <citation type="journal article" date="2015" name="Nature">
        <title>rRNA introns, odd ribosomes, and small enigmatic genomes across a large radiation of phyla.</title>
        <authorList>
            <person name="Brown C.T."/>
            <person name="Hug L.A."/>
            <person name="Thomas B.C."/>
            <person name="Sharon I."/>
            <person name="Castelle C.J."/>
            <person name="Singh A."/>
            <person name="Wilkins M.J."/>
            <person name="Williams K.H."/>
            <person name="Banfield J.F."/>
        </authorList>
    </citation>
    <scope>NUCLEOTIDE SEQUENCE [LARGE SCALE GENOMIC DNA]</scope>
</reference>
<dbReference type="Proteomes" id="UP000034406">
    <property type="component" value="Unassembled WGS sequence"/>
</dbReference>
<accession>A0A0G0JUZ3</accession>
<dbReference type="AlphaFoldDB" id="A0A0G0JUZ3"/>
<proteinExistence type="predicted"/>
<dbReference type="CDD" id="cd22231">
    <property type="entry name" value="RHH_NikR_HicB-like"/>
    <property type="match status" value="1"/>
</dbReference>
<dbReference type="EMBL" id="LBUT01000006">
    <property type="protein sequence ID" value="KKQ70477.1"/>
    <property type="molecule type" value="Genomic_DNA"/>
</dbReference>
<name>A0A0G0JUZ3_9BACT</name>